<evidence type="ECO:0000313" key="1">
    <source>
        <dbReference type="EMBL" id="CUO55708.1"/>
    </source>
</evidence>
<dbReference type="Gene3D" id="3.40.50.360">
    <property type="match status" value="1"/>
</dbReference>
<evidence type="ECO:0000313" key="2">
    <source>
        <dbReference type="Proteomes" id="UP000095651"/>
    </source>
</evidence>
<dbReference type="RefSeq" id="WP_055656649.1">
    <property type="nucleotide sequence ID" value="NZ_CABIXC010000008.1"/>
</dbReference>
<organism evidence="1 2">
    <name type="scientific">Hungatella hathewayi</name>
    <dbReference type="NCBI Taxonomy" id="154046"/>
    <lineage>
        <taxon>Bacteria</taxon>
        <taxon>Bacillati</taxon>
        <taxon>Bacillota</taxon>
        <taxon>Clostridia</taxon>
        <taxon>Lachnospirales</taxon>
        <taxon>Lachnospiraceae</taxon>
        <taxon>Hungatella</taxon>
    </lineage>
</organism>
<accession>A0A174G3I5</accession>
<protein>
    <submittedName>
        <fullName evidence="1">Iron-sulfur flavoprotein</fullName>
    </submittedName>
</protein>
<dbReference type="EMBL" id="CYZE01000008">
    <property type="protein sequence ID" value="CUO55708.1"/>
    <property type="molecule type" value="Genomic_DNA"/>
</dbReference>
<sequence length="176" mass="19783">MKTIIHDFDPAVFEELFPETAQLTRLGTSEPPAVILSPMYPARPCIGCFGCWIKTPGSCVLPDSYQEMGKLLSRTSELILISRCCYGGYSPYVKNVLDRSIGYIQPFFRIVHGEMHHVMRHDNRMAITTHFYGNSITKLEEETADRLAKANAVNFGASGCTVHFYQTPEQIRGNMA</sequence>
<name>A0A174G3I5_9FIRM</name>
<reference evidence="1 2" key="1">
    <citation type="submission" date="2015-09" db="EMBL/GenBank/DDBJ databases">
        <authorList>
            <consortium name="Pathogen Informatics"/>
        </authorList>
    </citation>
    <scope>NUCLEOTIDE SEQUENCE [LARGE SCALE GENOMIC DNA]</scope>
    <source>
        <strain evidence="1 2">2789STDY5608850</strain>
    </source>
</reference>
<dbReference type="SUPFAM" id="SSF52218">
    <property type="entry name" value="Flavoproteins"/>
    <property type="match status" value="1"/>
</dbReference>
<proteinExistence type="predicted"/>
<dbReference type="InterPro" id="IPR029039">
    <property type="entry name" value="Flavoprotein-like_sf"/>
</dbReference>
<gene>
    <name evidence="1" type="ORF">ERS852407_03184</name>
</gene>
<dbReference type="Proteomes" id="UP000095651">
    <property type="component" value="Unassembled WGS sequence"/>
</dbReference>
<dbReference type="AlphaFoldDB" id="A0A174G3I5"/>